<protein>
    <recommendedName>
        <fullName evidence="4">O-methyltransferase C-terminal domain-containing protein</fullName>
    </recommendedName>
</protein>
<gene>
    <name evidence="5" type="ORF">CVT26_014860</name>
</gene>
<dbReference type="InterPro" id="IPR029063">
    <property type="entry name" value="SAM-dependent_MTases_sf"/>
</dbReference>
<keyword evidence="1" id="KW-0489">Methyltransferase</keyword>
<dbReference type="OrthoDB" id="2410195at2759"/>
<dbReference type="GO" id="GO:0032259">
    <property type="term" value="P:methylation"/>
    <property type="evidence" value="ECO:0007669"/>
    <property type="project" value="UniProtKB-KW"/>
</dbReference>
<dbReference type="Gene3D" id="3.40.50.150">
    <property type="entry name" value="Vaccinia Virus protein VP39"/>
    <property type="match status" value="1"/>
</dbReference>
<dbReference type="SUPFAM" id="SSF53335">
    <property type="entry name" value="S-adenosyl-L-methionine-dependent methyltransferases"/>
    <property type="match status" value="1"/>
</dbReference>
<dbReference type="Pfam" id="PF00891">
    <property type="entry name" value="Methyltransf_2"/>
    <property type="match status" value="1"/>
</dbReference>
<dbReference type="InParanoid" id="A0A409XX18"/>
<accession>A0A409XX18</accession>
<sequence length="492" mass="54315">MTSSARQLLDLISNSLTLLEKSCEARSVDIPDLNSPFHPSTEAFRADPTASEAANVISAAALQLAAIFVPPQVSVFRAIGGFMKSAAIHACLESNVTEILREGGPDGVHINDIGAKNGQDPQKIGGVVYLVQCTASLNRSDLGRFLRMLANNHIYREVRPDVFANTRISSMLDTLKASEEIIANPDQKHDNTFGFAALASHALDEAFKASAYAWENLADPATTKSGDPDASPFARAMGRKETMWQYFERPENAFKKKRFNIGMQGIRALEPPDASLYAFDWSGIPDYGIVVDVGGGVGTAMLPIARKFANLRFVIQDLPPVMEDAVEFWSQEMPEAMKSHQVVFEAQDFFKPQPKREVAVFFLKQILHDWSDEYCSKILKNLRNAANPTTRLVFMESIVSLSCHDPSADHGQGLPGEVPREAPRPLLANYGAVNEMVYNVDIGMFLLFNAQERTVRHMDELLRGAGWRITVIHRRESSDSTFLQSVEAVAAP</sequence>
<dbReference type="GO" id="GO:0008171">
    <property type="term" value="F:O-methyltransferase activity"/>
    <property type="evidence" value="ECO:0007669"/>
    <property type="project" value="InterPro"/>
</dbReference>
<dbReference type="PANTHER" id="PTHR43712">
    <property type="entry name" value="PUTATIVE (AFU_ORTHOLOGUE AFUA_4G14580)-RELATED"/>
    <property type="match status" value="1"/>
</dbReference>
<evidence type="ECO:0000313" key="5">
    <source>
        <dbReference type="EMBL" id="PPQ95286.1"/>
    </source>
</evidence>
<dbReference type="InterPro" id="IPR036390">
    <property type="entry name" value="WH_DNA-bd_sf"/>
</dbReference>
<dbReference type="SUPFAM" id="SSF46785">
    <property type="entry name" value="Winged helix' DNA-binding domain"/>
    <property type="match status" value="1"/>
</dbReference>
<keyword evidence="6" id="KW-1185">Reference proteome</keyword>
<organism evidence="5 6">
    <name type="scientific">Gymnopilus dilepis</name>
    <dbReference type="NCBI Taxonomy" id="231916"/>
    <lineage>
        <taxon>Eukaryota</taxon>
        <taxon>Fungi</taxon>
        <taxon>Dikarya</taxon>
        <taxon>Basidiomycota</taxon>
        <taxon>Agaricomycotina</taxon>
        <taxon>Agaricomycetes</taxon>
        <taxon>Agaricomycetidae</taxon>
        <taxon>Agaricales</taxon>
        <taxon>Agaricineae</taxon>
        <taxon>Hymenogastraceae</taxon>
        <taxon>Gymnopilus</taxon>
    </lineage>
</organism>
<dbReference type="PANTHER" id="PTHR43712:SF2">
    <property type="entry name" value="O-METHYLTRANSFERASE CICE"/>
    <property type="match status" value="1"/>
</dbReference>
<evidence type="ECO:0000256" key="3">
    <source>
        <dbReference type="ARBA" id="ARBA00022691"/>
    </source>
</evidence>
<evidence type="ECO:0000256" key="2">
    <source>
        <dbReference type="ARBA" id="ARBA00022679"/>
    </source>
</evidence>
<dbReference type="PROSITE" id="PS51683">
    <property type="entry name" value="SAM_OMT_II"/>
    <property type="match status" value="1"/>
</dbReference>
<dbReference type="AlphaFoldDB" id="A0A409XX18"/>
<proteinExistence type="predicted"/>
<comment type="caution">
    <text evidence="5">The sequence shown here is derived from an EMBL/GenBank/DDBJ whole genome shotgun (WGS) entry which is preliminary data.</text>
</comment>
<evidence type="ECO:0000313" key="6">
    <source>
        <dbReference type="Proteomes" id="UP000284706"/>
    </source>
</evidence>
<dbReference type="InterPro" id="IPR001077">
    <property type="entry name" value="COMT_C"/>
</dbReference>
<dbReference type="InterPro" id="IPR036388">
    <property type="entry name" value="WH-like_DNA-bd_sf"/>
</dbReference>
<evidence type="ECO:0000259" key="4">
    <source>
        <dbReference type="Pfam" id="PF00891"/>
    </source>
</evidence>
<name>A0A409XX18_9AGAR</name>
<dbReference type="Proteomes" id="UP000284706">
    <property type="component" value="Unassembled WGS sequence"/>
</dbReference>
<feature type="domain" description="O-methyltransferase C-terminal" evidence="4">
    <location>
        <begin position="214"/>
        <end position="409"/>
    </location>
</feature>
<keyword evidence="3" id="KW-0949">S-adenosyl-L-methionine</keyword>
<dbReference type="EMBL" id="NHYE01001430">
    <property type="protein sequence ID" value="PPQ95286.1"/>
    <property type="molecule type" value="Genomic_DNA"/>
</dbReference>
<dbReference type="Gene3D" id="1.10.10.10">
    <property type="entry name" value="Winged helix-like DNA-binding domain superfamily/Winged helix DNA-binding domain"/>
    <property type="match status" value="1"/>
</dbReference>
<keyword evidence="2" id="KW-0808">Transferase</keyword>
<dbReference type="InterPro" id="IPR016461">
    <property type="entry name" value="COMT-like"/>
</dbReference>
<evidence type="ECO:0000256" key="1">
    <source>
        <dbReference type="ARBA" id="ARBA00022603"/>
    </source>
</evidence>
<reference evidence="5 6" key="1">
    <citation type="journal article" date="2018" name="Evol. Lett.">
        <title>Horizontal gene cluster transfer increased hallucinogenic mushroom diversity.</title>
        <authorList>
            <person name="Reynolds H.T."/>
            <person name="Vijayakumar V."/>
            <person name="Gluck-Thaler E."/>
            <person name="Korotkin H.B."/>
            <person name="Matheny P.B."/>
            <person name="Slot J.C."/>
        </authorList>
    </citation>
    <scope>NUCLEOTIDE SEQUENCE [LARGE SCALE GENOMIC DNA]</scope>
    <source>
        <strain evidence="5 6">SRW20</strain>
    </source>
</reference>